<feature type="compositionally biased region" description="Polar residues" evidence="1">
    <location>
        <begin position="47"/>
        <end position="64"/>
    </location>
</feature>
<reference evidence="2" key="1">
    <citation type="journal article" date="2023" name="DNA Res.">
        <title>Chromosome-level genome assembly of Phrynocephalus forsythii using third-generation DNA sequencing and Hi-C analysis.</title>
        <authorList>
            <person name="Qi Y."/>
            <person name="Zhao W."/>
            <person name="Zhao Y."/>
            <person name="Niu C."/>
            <person name="Cao S."/>
            <person name="Zhang Y."/>
        </authorList>
    </citation>
    <scope>NUCLEOTIDE SEQUENCE</scope>
    <source>
        <tissue evidence="2">Muscle</tissue>
    </source>
</reference>
<dbReference type="EMBL" id="JAPFRF010000002">
    <property type="protein sequence ID" value="KAJ7342146.1"/>
    <property type="molecule type" value="Genomic_DNA"/>
</dbReference>
<protein>
    <submittedName>
        <fullName evidence="2">Uncharacterized protein</fullName>
    </submittedName>
</protein>
<evidence type="ECO:0000313" key="3">
    <source>
        <dbReference type="Proteomes" id="UP001142489"/>
    </source>
</evidence>
<accession>A0A9Q1B7H4</accession>
<comment type="caution">
    <text evidence="2">The sequence shown here is derived from an EMBL/GenBank/DDBJ whole genome shotgun (WGS) entry which is preliminary data.</text>
</comment>
<feature type="compositionally biased region" description="Basic and acidic residues" evidence="1">
    <location>
        <begin position="28"/>
        <end position="40"/>
    </location>
</feature>
<gene>
    <name evidence="2" type="ORF">JRQ81_009169</name>
</gene>
<proteinExistence type="predicted"/>
<evidence type="ECO:0000313" key="2">
    <source>
        <dbReference type="EMBL" id="KAJ7342146.1"/>
    </source>
</evidence>
<dbReference type="AlphaFoldDB" id="A0A9Q1B7H4"/>
<feature type="region of interest" description="Disordered" evidence="1">
    <location>
        <begin position="28"/>
        <end position="67"/>
    </location>
</feature>
<organism evidence="2 3">
    <name type="scientific">Phrynocephalus forsythii</name>
    <dbReference type="NCBI Taxonomy" id="171643"/>
    <lineage>
        <taxon>Eukaryota</taxon>
        <taxon>Metazoa</taxon>
        <taxon>Chordata</taxon>
        <taxon>Craniata</taxon>
        <taxon>Vertebrata</taxon>
        <taxon>Euteleostomi</taxon>
        <taxon>Lepidosauria</taxon>
        <taxon>Squamata</taxon>
        <taxon>Bifurcata</taxon>
        <taxon>Unidentata</taxon>
        <taxon>Episquamata</taxon>
        <taxon>Toxicofera</taxon>
        <taxon>Iguania</taxon>
        <taxon>Acrodonta</taxon>
        <taxon>Agamidae</taxon>
        <taxon>Agaminae</taxon>
        <taxon>Phrynocephalus</taxon>
    </lineage>
</organism>
<sequence>MIRGAKAAVGLLDPRVISRRGGWEFRDRQARTRNVPKGDQRGAALPRSSSCSVQLGSRPSSTRRASLAPETRLVAEVLWKRKFLLRTSPFAPLQPKQRWRLDEAEAEASAAGN</sequence>
<evidence type="ECO:0000256" key="1">
    <source>
        <dbReference type="SAM" id="MobiDB-lite"/>
    </source>
</evidence>
<keyword evidence="3" id="KW-1185">Reference proteome</keyword>
<name>A0A9Q1B7H4_9SAUR</name>
<dbReference type="Proteomes" id="UP001142489">
    <property type="component" value="Unassembled WGS sequence"/>
</dbReference>